<evidence type="ECO:0000256" key="1">
    <source>
        <dbReference type="ARBA" id="ARBA00005964"/>
    </source>
</evidence>
<name>A0A182JPS1_9DIPT</name>
<evidence type="ECO:0000313" key="9">
    <source>
        <dbReference type="EnsemblMetazoa" id="ACHR000505-PA"/>
    </source>
</evidence>
<sequence length="1171" mass="131167">MQPFLAAVLRLIVGLVKTWLNRVWLGLRPPSTNRCCTVTIGPGKVRGLTQVTAGGKHYHTFKGIPYAVPPVGDLRFQPPVPLQSFQTPVLECFVEGNKCLQYDQILNVLVGSEDGLFLNVYTPELLGEGGTASGLLPVLVYIHGGGFLSGSGDAFLYDPVHFMEQRVVIVTFNYRLGPLGFLSLPEAGIEGNAGLKDQLLVLQWIQQNIDQFGGDPDNVTLFGESAGAKAVYLHYLSPVSRKYFHRVICQSGVACSDLALQVAPSEKARKLAKYVGYEGSSDQEVLACLVKAPAKLLFKHQLATLADSERDEELQFPFRPVIERPHPGAIVIEHPFDALQIELDPPIPLITGCNSGEGMVALKKAQKQLAEYNRHPERLLPPKLRLPSRSNANELGKMVKQFYFQTRPISSNTLPELMDVLSDNEYITATLTAAELVAKFQPKVKHYCYYFTYDGRWGNIKRLLNMSDLPGVCHGDDVFYMFSSALNASLPEDADEVRIRRAFVTMWSNFAHGGDPTPECEDIAAGLVRWEPIEPCAGKGYFKLRCLQIDQSMKMVANPFLKRNTFWKDLFRTYGYGTRKFPDMVLTRVRVLYDFACALLHIAYGLVLFVVHHRWIRFWPPPVRPVVSVRQGKVRGVTSTLPNGGQYHYFKGIPYAEPPVGRLRFRPPVALERFRKPTLDCYAERADGMQRDFFSARVSGSESCLYLNVFTPRLPGEADTTKGIPRLPVMVYIHGGGFMSGSGSGFFYNPEHFIQQDVLVVTVNYRLGPLGFLSLPAAGITGNAGLKDQLLALKWVNENIAQFGGNPDNVTVFGESAGSMSAYLHYLSPNSRKYIHRVICQSGVAVTESFFQVEPEEKARKLARFFGYTGDSDQGVLETLQNVPAKQLARHQNEAISEAEKQLALIFIFRPVIEQHQTEDSIITQPPWVQLKSYDTLHLPLLEGCNDGEGILALRSLGKRWKAFGKAPERFVPVLLGRAPELDRTVVGLEIKQFYFGERSVNESTIDKMCDLLSDNTFITNSATSAEWLAKYQPNARHFHYRFTYDGRFSMLKRIFQLSNVPGACHGDDTLYMFNPGFLPKLPPTSDECRVRDICIALWTSFAKHGDPTHAVPSDLVPVRWEPVSKIGPNSDDFQLDCLEINTVPRMVRNPGAGRLQLWRGLLKKYRADYL</sequence>
<dbReference type="Pfam" id="PF00135">
    <property type="entry name" value="COesterase"/>
    <property type="match status" value="2"/>
</dbReference>
<keyword evidence="5" id="KW-1015">Disulfide bond</keyword>
<dbReference type="PROSITE" id="PS00122">
    <property type="entry name" value="CARBOXYLESTERASE_B_1"/>
    <property type="match status" value="2"/>
</dbReference>
<keyword evidence="10" id="KW-1185">Reference proteome</keyword>
<feature type="domain" description="Carboxylesterase type B" evidence="8">
    <location>
        <begin position="37"/>
        <end position="535"/>
    </location>
</feature>
<dbReference type="AlphaFoldDB" id="A0A182JPS1"/>
<dbReference type="PANTHER" id="PTHR43142:SF1">
    <property type="entry name" value="CARBOXYLIC ESTER HYDROLASE"/>
    <property type="match status" value="1"/>
</dbReference>
<dbReference type="Proteomes" id="UP000075881">
    <property type="component" value="Unassembled WGS sequence"/>
</dbReference>
<evidence type="ECO:0000313" key="10">
    <source>
        <dbReference type="Proteomes" id="UP000075881"/>
    </source>
</evidence>
<keyword evidence="6" id="KW-0325">Glycoprotein</keyword>
<evidence type="ECO:0000256" key="2">
    <source>
        <dbReference type="ARBA" id="ARBA00010515"/>
    </source>
</evidence>
<dbReference type="FunFam" id="3.40.50.1820:FF:000092">
    <property type="entry name" value="Carboxylic ester hydrolase"/>
    <property type="match status" value="2"/>
</dbReference>
<dbReference type="InterPro" id="IPR019826">
    <property type="entry name" value="Carboxylesterase_B_AS"/>
</dbReference>
<dbReference type="InterPro" id="IPR002168">
    <property type="entry name" value="Lipase_GDXG_HIS_AS"/>
</dbReference>
<evidence type="ECO:0000256" key="3">
    <source>
        <dbReference type="ARBA" id="ARBA00022487"/>
    </source>
</evidence>
<evidence type="ECO:0000256" key="5">
    <source>
        <dbReference type="ARBA" id="ARBA00023157"/>
    </source>
</evidence>
<dbReference type="InterPro" id="IPR029058">
    <property type="entry name" value="AB_hydrolase_fold"/>
</dbReference>
<keyword evidence="3" id="KW-0719">Serine esterase</keyword>
<evidence type="ECO:0000256" key="7">
    <source>
        <dbReference type="ARBA" id="ARBA00039155"/>
    </source>
</evidence>
<keyword evidence="4" id="KW-0378">Hydrolase</keyword>
<evidence type="ECO:0000256" key="4">
    <source>
        <dbReference type="ARBA" id="ARBA00022801"/>
    </source>
</evidence>
<comment type="similarity">
    <text evidence="1">Belongs to the type-B carboxylesterase/lipase family.</text>
</comment>
<proteinExistence type="inferred from homology"/>
<dbReference type="Gene3D" id="3.40.50.1820">
    <property type="entry name" value="alpha/beta hydrolase"/>
    <property type="match status" value="2"/>
</dbReference>
<comment type="similarity">
    <text evidence="2">Belongs to the 'GDXG' lipolytic enzyme family.</text>
</comment>
<reference evidence="9" key="2">
    <citation type="submission" date="2020-05" db="UniProtKB">
        <authorList>
            <consortium name="EnsemblMetazoa"/>
        </authorList>
    </citation>
    <scope>IDENTIFICATION</scope>
    <source>
        <strain evidence="9">ACHKN1017</strain>
    </source>
</reference>
<dbReference type="EnsemblMetazoa" id="ACHR000505-RA">
    <property type="protein sequence ID" value="ACHR000505-PA"/>
    <property type="gene ID" value="ACHR000505"/>
</dbReference>
<organism evidence="9 10">
    <name type="scientific">Anopheles christyi</name>
    <dbReference type="NCBI Taxonomy" id="43041"/>
    <lineage>
        <taxon>Eukaryota</taxon>
        <taxon>Metazoa</taxon>
        <taxon>Ecdysozoa</taxon>
        <taxon>Arthropoda</taxon>
        <taxon>Hexapoda</taxon>
        <taxon>Insecta</taxon>
        <taxon>Pterygota</taxon>
        <taxon>Neoptera</taxon>
        <taxon>Endopterygota</taxon>
        <taxon>Diptera</taxon>
        <taxon>Nematocera</taxon>
        <taxon>Culicoidea</taxon>
        <taxon>Culicidae</taxon>
        <taxon>Anophelinae</taxon>
        <taxon>Anopheles</taxon>
    </lineage>
</organism>
<dbReference type="GO" id="GO:0106435">
    <property type="term" value="F:carboxylesterase activity"/>
    <property type="evidence" value="ECO:0007669"/>
    <property type="project" value="UniProtKB-EC"/>
</dbReference>
<evidence type="ECO:0000259" key="8">
    <source>
        <dbReference type="Pfam" id="PF00135"/>
    </source>
</evidence>
<reference evidence="10" key="1">
    <citation type="submission" date="2013-03" db="EMBL/GenBank/DDBJ databases">
        <title>The Genome Sequence of Anopheles christyi ACHKN1017.</title>
        <authorList>
            <consortium name="The Broad Institute Genomics Platform"/>
            <person name="Neafsey D.E."/>
            <person name="Besansky N."/>
            <person name="Walker B."/>
            <person name="Young S.K."/>
            <person name="Zeng Q."/>
            <person name="Gargeya S."/>
            <person name="Fitzgerald M."/>
            <person name="Haas B."/>
            <person name="Abouelleil A."/>
            <person name="Allen A.W."/>
            <person name="Alvarado L."/>
            <person name="Arachchi H.M."/>
            <person name="Berlin A.M."/>
            <person name="Chapman S.B."/>
            <person name="Gainer-Dewar J."/>
            <person name="Goldberg J."/>
            <person name="Griggs A."/>
            <person name="Gujja S."/>
            <person name="Hansen M."/>
            <person name="Howarth C."/>
            <person name="Imamovic A."/>
            <person name="Ireland A."/>
            <person name="Larimer J."/>
            <person name="McCowan C."/>
            <person name="Murphy C."/>
            <person name="Pearson M."/>
            <person name="Poon T.W."/>
            <person name="Priest M."/>
            <person name="Roberts A."/>
            <person name="Saif S."/>
            <person name="Shea T."/>
            <person name="Sisk P."/>
            <person name="Sykes S."/>
            <person name="Wortman J."/>
            <person name="Nusbaum C."/>
            <person name="Birren B."/>
        </authorList>
    </citation>
    <scope>NUCLEOTIDE SEQUENCE [LARGE SCALE GENOMIC DNA]</scope>
    <source>
        <strain evidence="10">ACHKN1017</strain>
    </source>
</reference>
<dbReference type="SUPFAM" id="SSF53474">
    <property type="entry name" value="alpha/beta-Hydrolases"/>
    <property type="match status" value="2"/>
</dbReference>
<accession>A0A182JPS1</accession>
<dbReference type="VEuPathDB" id="VectorBase:ACHR000505"/>
<dbReference type="PANTHER" id="PTHR43142">
    <property type="entry name" value="CARBOXYLIC ESTER HYDROLASE"/>
    <property type="match status" value="1"/>
</dbReference>
<dbReference type="PROSITE" id="PS01173">
    <property type="entry name" value="LIPASE_GDXG_HIS"/>
    <property type="match status" value="2"/>
</dbReference>
<dbReference type="EC" id="3.1.1.1" evidence="7"/>
<evidence type="ECO:0000256" key="6">
    <source>
        <dbReference type="ARBA" id="ARBA00023180"/>
    </source>
</evidence>
<dbReference type="InterPro" id="IPR002018">
    <property type="entry name" value="CarbesteraseB"/>
</dbReference>
<feature type="domain" description="Carboxylesterase type B" evidence="8">
    <location>
        <begin position="625"/>
        <end position="1157"/>
    </location>
</feature>
<protein>
    <recommendedName>
        <fullName evidence="7">carboxylesterase</fullName>
        <ecNumber evidence="7">3.1.1.1</ecNumber>
    </recommendedName>
</protein>
<dbReference type="STRING" id="43041.A0A182JPS1"/>